<dbReference type="InterPro" id="IPR052021">
    <property type="entry name" value="Type-I_RS_S_subunit"/>
</dbReference>
<reference evidence="5" key="3">
    <citation type="journal article" date="2016" name="Genome Announc.">
        <title>Complete Genome Sequences of Four Strains from the 2015-2016 Elizabethkingia anophelis Outbreak.</title>
        <authorList>
            <person name="Nicholson A.C."/>
            <person name="Whitney A.M."/>
            <person name="Emery B.D."/>
            <person name="Bell M.E."/>
            <person name="Gartin J.T."/>
            <person name="Humrighouse B.W."/>
            <person name="Loparev V.N."/>
            <person name="Batra D."/>
            <person name="Sheth M."/>
            <person name="Rowe L.A."/>
            <person name="Juieng P."/>
            <person name="Knipe K."/>
            <person name="Gulvik C."/>
            <person name="McQuiston J.R."/>
        </authorList>
    </citation>
    <scope>NUCLEOTIDE SEQUENCE</scope>
</reference>
<dbReference type="AlphaFoldDB" id="A0A455ZD29"/>
<comment type="similarity">
    <text evidence="1">Belongs to the type-I restriction system S methylase family.</text>
</comment>
<evidence type="ECO:0000256" key="1">
    <source>
        <dbReference type="ARBA" id="ARBA00010923"/>
    </source>
</evidence>
<reference evidence="5" key="4">
    <citation type="journal article" date="2016" name="Sci. Rep.">
        <title>Genomic epidemiology and global diversity of the emerging bacterial pathogen Elizabethkingia anophelis.</title>
        <authorList>
            <person name="Breurec S."/>
            <person name="Criscuolo A."/>
            <person name="Diancourt L."/>
            <person name="Rendueles O."/>
            <person name="Vandenbogaert M."/>
            <person name="Passet V."/>
            <person name="Caro V."/>
            <person name="Rocha E.P."/>
            <person name="Touchon M."/>
            <person name="Brisse S."/>
        </authorList>
    </citation>
    <scope>NUCLEOTIDE SEQUENCE</scope>
</reference>
<feature type="domain" description="Type I restriction modification DNA specificity" evidence="4">
    <location>
        <begin position="20"/>
        <end position="165"/>
    </location>
</feature>
<gene>
    <name evidence="5" type="primary">ICEEaI(6)_PW2806_42540_41983</name>
</gene>
<dbReference type="GO" id="GO:0009307">
    <property type="term" value="P:DNA restriction-modification system"/>
    <property type="evidence" value="ECO:0007669"/>
    <property type="project" value="UniProtKB-KW"/>
</dbReference>
<dbReference type="PANTHER" id="PTHR30408:SF12">
    <property type="entry name" value="TYPE I RESTRICTION ENZYME MJAVIII SPECIFICITY SUBUNIT"/>
    <property type="match status" value="1"/>
</dbReference>
<organism evidence="5">
    <name type="scientific">Elizabethkingia anophelis</name>
    <dbReference type="NCBI Taxonomy" id="1117645"/>
    <lineage>
        <taxon>Bacteria</taxon>
        <taxon>Pseudomonadati</taxon>
        <taxon>Bacteroidota</taxon>
        <taxon>Flavobacteriia</taxon>
        <taxon>Flavobacteriales</taxon>
        <taxon>Weeksellaceae</taxon>
        <taxon>Elizabethkingia</taxon>
    </lineage>
</organism>
<reference evidence="5" key="2">
    <citation type="journal article" date="2014" name="PLoS ONE">
        <title>Insights from the genome annotation of Elizabethkingia anophelis from the malaria vector Anopheles gambiae.</title>
        <authorList>
            <person name="Kukutla P."/>
            <person name="Lindberg B.G."/>
            <person name="Pei D."/>
            <person name="Rayl M."/>
            <person name="Yu W."/>
            <person name="Steritz M."/>
            <person name="Faye I."/>
            <person name="Xu J."/>
        </authorList>
    </citation>
    <scope>NUCLEOTIDE SEQUENCE</scope>
</reference>
<dbReference type="EMBL" id="BK010592">
    <property type="protein sequence ID" value="DAC74650.1"/>
    <property type="molecule type" value="Genomic_DNA"/>
</dbReference>
<dbReference type="Pfam" id="PF01420">
    <property type="entry name" value="Methylase_S"/>
    <property type="match status" value="1"/>
</dbReference>
<dbReference type="Gene3D" id="3.90.220.20">
    <property type="entry name" value="DNA methylase specificity domains"/>
    <property type="match status" value="1"/>
</dbReference>
<evidence type="ECO:0000259" key="4">
    <source>
        <dbReference type="Pfam" id="PF01420"/>
    </source>
</evidence>
<dbReference type="InterPro" id="IPR000055">
    <property type="entry name" value="Restrct_endonuc_typeI_TRD"/>
</dbReference>
<keyword evidence="3" id="KW-0238">DNA-binding</keyword>
<accession>A0A455ZD29</accession>
<evidence type="ECO:0000256" key="3">
    <source>
        <dbReference type="ARBA" id="ARBA00023125"/>
    </source>
</evidence>
<reference evidence="5" key="5">
    <citation type="journal article" date="2017" name="Genome Announc.">
        <title>Complete Circularized Genome Sequences of Four Strains of Elizabethkingia anophelis, Including Two Novel Strains Isolated from Wild-Caught Anopheles sinensis.</title>
        <authorList>
            <person name="Pei D."/>
            <person name="Nicholson A.C."/>
            <person name="Jiang J."/>
            <person name="Chen H."/>
            <person name="Whitney A.M."/>
            <person name="Villarma A."/>
            <person name="Bell M."/>
            <person name="Humrighouse B."/>
            <person name="Rowe L.A."/>
            <person name="Sheth M."/>
            <person name="Batra D."/>
            <person name="Juieng P."/>
            <person name="Loparev V.N."/>
            <person name="McQuiston J.R."/>
            <person name="Lan Y."/>
            <person name="Ma Y."/>
            <person name="Xu J."/>
        </authorList>
    </citation>
    <scope>NUCLEOTIDE SEQUENCE</scope>
</reference>
<reference evidence="5" key="6">
    <citation type="journal article" date="2017" name="Nat. Commun.">
        <title>Evolutionary dynamics and genomic features of the Elizabethkingia anophelis 2015 to 2016 Wisconsin outbreak strain.</title>
        <authorList>
            <person name="Perrin A."/>
            <person name="Larsonneur E."/>
            <person name="Nicholson A.C."/>
            <person name="Edwards D.J."/>
            <person name="Gundlach K.M."/>
            <person name="Whitney A.M."/>
            <person name="Gulvik C.A."/>
            <person name="Bell M.E."/>
            <person name="Rendueles O."/>
            <person name="Cury J."/>
            <person name="Hugon P."/>
            <person name="Clermont D."/>
            <person name="Enouf V."/>
            <person name="Loparev V."/>
            <person name="Juieng P."/>
            <person name="Monson T."/>
            <person name="Warshauer D."/>
            <person name="Elbadawi L.I."/>
            <person name="Walters M.S."/>
            <person name="Crist M.B."/>
            <person name="Noble-Wang J."/>
            <person name="Borlaug G."/>
            <person name="Rocha E.P.C."/>
            <person name="Criscuolo A."/>
            <person name="Touchon M."/>
            <person name="Davis J.P."/>
            <person name="Holt K.E."/>
            <person name="McQuiston J.R."/>
            <person name="Brisse S."/>
        </authorList>
    </citation>
    <scope>NUCLEOTIDE SEQUENCE</scope>
</reference>
<sequence length="185" mass="21049">MKTQLKNISTVQFGYYEKPKPEGGVRYLQVKHFNDFGLLSSDIEEWIDITEKSKSHLLEDGDIVFVGKGMRNFAWKYSADMGNMIASSVFFVIKPEDDLVDADYLTTIFNSSKYQSFFSSLGAGSSIPSIRKTELEAVEVPLPPMEIQRKIAKLNELHYEEIQLAGKLIEQKNKLFQAVVNDILK</sequence>
<evidence type="ECO:0000313" key="5">
    <source>
        <dbReference type="EMBL" id="DAC74650.1"/>
    </source>
</evidence>
<dbReference type="GO" id="GO:0003677">
    <property type="term" value="F:DNA binding"/>
    <property type="evidence" value="ECO:0007669"/>
    <property type="project" value="UniProtKB-KW"/>
</dbReference>
<proteinExistence type="inferred from homology"/>
<dbReference type="InterPro" id="IPR044946">
    <property type="entry name" value="Restrct_endonuc_typeI_TRD_sf"/>
</dbReference>
<protein>
    <recommendedName>
        <fullName evidence="4">Type I restriction modification DNA specificity domain-containing protein</fullName>
    </recommendedName>
</protein>
<reference evidence="5" key="1">
    <citation type="journal article" date="2014" name="Genome Biol. Evol.">
        <title>Comparative genomic analysis of malaria mosquito vector-associated novel pathogen Elizabethkingia anophelis.</title>
        <authorList>
            <person name="Teo J."/>
            <person name="Tan S.Y."/>
            <person name="Liu Y."/>
            <person name="Tay M."/>
            <person name="Ding Y."/>
            <person name="Li Y."/>
            <person name="Kjelleberg S."/>
            <person name="Givskov M."/>
            <person name="Lin R.T."/>
            <person name="Yang L."/>
        </authorList>
    </citation>
    <scope>NUCLEOTIDE SEQUENCE</scope>
</reference>
<dbReference type="PANTHER" id="PTHR30408">
    <property type="entry name" value="TYPE-1 RESTRICTION ENZYME ECOKI SPECIFICITY PROTEIN"/>
    <property type="match status" value="1"/>
</dbReference>
<name>A0A455ZD29_9FLAO</name>
<reference evidence="5" key="7">
    <citation type="journal article" date="2017" name="Sci. Rep.">
        <title>Genomic features, phylogenetic relationships, and comparative genomics of Elizabethkingia anophelis strain EM361-97 isolated in Taiwan.</title>
        <authorList>
            <person name="Lin J.N."/>
            <person name="Lai C.H."/>
            <person name="Yang C.H."/>
            <person name="Huang Y.H."/>
            <person name="Lin H.H."/>
        </authorList>
    </citation>
    <scope>NUCLEOTIDE SEQUENCE</scope>
</reference>
<dbReference type="SUPFAM" id="SSF116734">
    <property type="entry name" value="DNA methylase specificity domain"/>
    <property type="match status" value="1"/>
</dbReference>
<evidence type="ECO:0000256" key="2">
    <source>
        <dbReference type="ARBA" id="ARBA00022747"/>
    </source>
</evidence>
<reference evidence="5" key="8">
    <citation type="journal article" date="2018" name="J. ISSAAS">
        <title>In Silico Identification of Three Types of Integrative and Conjugative Elements (ICEs) in Elizabethkingia anophelis Strains Isolated from Around the World.</title>
        <authorList>
            <person name="Xu J."/>
            <person name="Pei D."/>
            <person name="Nicholson A."/>
            <person name="Lan Y."/>
            <person name="Xia Q."/>
        </authorList>
    </citation>
    <scope>NUCLEOTIDE SEQUENCE</scope>
</reference>
<keyword evidence="2" id="KW-0680">Restriction system</keyword>